<dbReference type="OrthoDB" id="120976at2759"/>
<evidence type="ECO:0000313" key="4">
    <source>
        <dbReference type="EMBL" id="KAF6764294.1"/>
    </source>
</evidence>
<evidence type="ECO:0000313" key="5">
    <source>
        <dbReference type="Proteomes" id="UP000521943"/>
    </source>
</evidence>
<gene>
    <name evidence="4" type="ORF">DFP72DRAFT_871445</name>
</gene>
<dbReference type="GO" id="GO:0005634">
    <property type="term" value="C:nucleus"/>
    <property type="evidence" value="ECO:0007669"/>
    <property type="project" value="TreeGrafter"/>
</dbReference>
<accession>A0A8H6IH10</accession>
<keyword evidence="5" id="KW-1185">Reference proteome</keyword>
<evidence type="ECO:0000256" key="2">
    <source>
        <dbReference type="ARBA" id="ARBA00022614"/>
    </source>
</evidence>
<proteinExistence type="predicted"/>
<dbReference type="GO" id="GO:0048471">
    <property type="term" value="C:perinuclear region of cytoplasm"/>
    <property type="evidence" value="ECO:0007669"/>
    <property type="project" value="TreeGrafter"/>
</dbReference>
<dbReference type="GO" id="GO:0005829">
    <property type="term" value="C:cytosol"/>
    <property type="evidence" value="ECO:0007669"/>
    <property type="project" value="TreeGrafter"/>
</dbReference>
<dbReference type="GO" id="GO:0005096">
    <property type="term" value="F:GTPase activator activity"/>
    <property type="evidence" value="ECO:0007669"/>
    <property type="project" value="UniProtKB-KW"/>
</dbReference>
<sequence>MASEHKAFAPKVPLSGRTQIHKLDAGLTSVRGAQDIITMISERRTVTKLVLGHNDLGNEGTIVLFRFLESALGRNYPISEISLNSNGIKDEGLVAISRYLKENRELKELFLQGNAFTGNPAVTRAFVEALNSSRLEIISLTTNHGLGDAFIESFMPHLNAPCLRELHISSIGLTPRSVPHIVSYIRSPERCRLHTLRCNGNSLGLRGVKSIIRAIQQKNYSLISMECWANQLSGDNSNLPQHVSDGEEDEDEEVDETSVEVWKVCLAQLGGLRMRNEHLKKETQGQALDLLRYSRVLILRSSLRPETLASPLEALHLRNQAQGSEEDTKRDVFPFTHLPTELQLSILSLLAPSLSSAQRSQIFSYAADPSTLPPLLPALRRNVASCLPDPFANPALSAGGSGSLWPVNGTNRDGHCSGGQCMGAMNAVSCNKDKERSRWLDAVGCSIYDPE</sequence>
<dbReference type="SMART" id="SM00368">
    <property type="entry name" value="LRR_RI"/>
    <property type="match status" value="5"/>
</dbReference>
<dbReference type="GO" id="GO:0031267">
    <property type="term" value="F:small GTPase binding"/>
    <property type="evidence" value="ECO:0007669"/>
    <property type="project" value="TreeGrafter"/>
</dbReference>
<keyword evidence="2" id="KW-0433">Leucine-rich repeat</keyword>
<dbReference type="InterPro" id="IPR001611">
    <property type="entry name" value="Leu-rich_rpt"/>
</dbReference>
<evidence type="ECO:0008006" key="6">
    <source>
        <dbReference type="Google" id="ProtNLM"/>
    </source>
</evidence>
<dbReference type="SUPFAM" id="SSF52047">
    <property type="entry name" value="RNI-like"/>
    <property type="match status" value="1"/>
</dbReference>
<keyword evidence="3" id="KW-0677">Repeat</keyword>
<organism evidence="4 5">
    <name type="scientific">Ephemerocybe angulata</name>
    <dbReference type="NCBI Taxonomy" id="980116"/>
    <lineage>
        <taxon>Eukaryota</taxon>
        <taxon>Fungi</taxon>
        <taxon>Dikarya</taxon>
        <taxon>Basidiomycota</taxon>
        <taxon>Agaricomycotina</taxon>
        <taxon>Agaricomycetes</taxon>
        <taxon>Agaricomycetidae</taxon>
        <taxon>Agaricales</taxon>
        <taxon>Agaricineae</taxon>
        <taxon>Psathyrellaceae</taxon>
        <taxon>Ephemerocybe</taxon>
    </lineage>
</organism>
<reference evidence="4 5" key="1">
    <citation type="submission" date="2020-07" db="EMBL/GenBank/DDBJ databases">
        <title>Comparative genomics of pyrophilous fungi reveals a link between fire events and developmental genes.</title>
        <authorList>
            <consortium name="DOE Joint Genome Institute"/>
            <person name="Steindorff A.S."/>
            <person name="Carver A."/>
            <person name="Calhoun S."/>
            <person name="Stillman K."/>
            <person name="Liu H."/>
            <person name="Lipzen A."/>
            <person name="Pangilinan J."/>
            <person name="Labutti K."/>
            <person name="Bruns T.D."/>
            <person name="Grigoriev I.V."/>
        </authorList>
    </citation>
    <scope>NUCLEOTIDE SEQUENCE [LARGE SCALE GENOMIC DNA]</scope>
    <source>
        <strain evidence="4 5">CBS 144469</strain>
    </source>
</reference>
<dbReference type="InterPro" id="IPR032675">
    <property type="entry name" value="LRR_dom_sf"/>
</dbReference>
<comment type="caution">
    <text evidence="4">The sequence shown here is derived from an EMBL/GenBank/DDBJ whole genome shotgun (WGS) entry which is preliminary data.</text>
</comment>
<evidence type="ECO:0000256" key="3">
    <source>
        <dbReference type="ARBA" id="ARBA00022737"/>
    </source>
</evidence>
<dbReference type="InterPro" id="IPR027038">
    <property type="entry name" value="RanGap"/>
</dbReference>
<name>A0A8H6IH10_9AGAR</name>
<dbReference type="Gene3D" id="3.80.10.10">
    <property type="entry name" value="Ribonuclease Inhibitor"/>
    <property type="match status" value="1"/>
</dbReference>
<dbReference type="GO" id="GO:0006913">
    <property type="term" value="P:nucleocytoplasmic transport"/>
    <property type="evidence" value="ECO:0007669"/>
    <property type="project" value="TreeGrafter"/>
</dbReference>
<dbReference type="Proteomes" id="UP000521943">
    <property type="component" value="Unassembled WGS sequence"/>
</dbReference>
<evidence type="ECO:0000256" key="1">
    <source>
        <dbReference type="ARBA" id="ARBA00022468"/>
    </source>
</evidence>
<dbReference type="PANTHER" id="PTHR24113:SF12">
    <property type="entry name" value="RAN GTPASE-ACTIVATING PROTEIN 1"/>
    <property type="match status" value="1"/>
</dbReference>
<keyword evidence="1" id="KW-0343">GTPase activation</keyword>
<dbReference type="PANTHER" id="PTHR24113">
    <property type="entry name" value="RAN GTPASE-ACTIVATING PROTEIN 1"/>
    <property type="match status" value="1"/>
</dbReference>
<dbReference type="AlphaFoldDB" id="A0A8H6IH10"/>
<protein>
    <recommendedName>
        <fullName evidence="6">RNI-like protein</fullName>
    </recommendedName>
</protein>
<dbReference type="EMBL" id="JACGCI010000004">
    <property type="protein sequence ID" value="KAF6764294.1"/>
    <property type="molecule type" value="Genomic_DNA"/>
</dbReference>
<dbReference type="Pfam" id="PF13516">
    <property type="entry name" value="LRR_6"/>
    <property type="match status" value="2"/>
</dbReference>